<dbReference type="EMBL" id="ACQL01000015">
    <property type="protein sequence ID" value="EER48190.1"/>
    <property type="molecule type" value="Genomic_DNA"/>
</dbReference>
<evidence type="ECO:0000313" key="2">
    <source>
        <dbReference type="Proteomes" id="UP000005532"/>
    </source>
</evidence>
<dbReference type="Proteomes" id="UP000005532">
    <property type="component" value="Unassembled WGS sequence"/>
</dbReference>
<sequence>MEQFKLYNSSLDDTKLQKLALDLLSHGITYKITELSLENSKGKSKISSTIDLDKVNLSDLLRLLTNLFI</sequence>
<protein>
    <submittedName>
        <fullName evidence="1">Uncharacterized protein</fullName>
    </submittedName>
</protein>
<accession>C5RYT8</accession>
<feature type="non-terminal residue" evidence="1">
    <location>
        <position position="69"/>
    </location>
</feature>
<gene>
    <name evidence="1" type="ORF">AM305_04333</name>
</gene>
<organism evidence="1 2">
    <name type="scientific">Actinobacillus minor NM305</name>
    <dbReference type="NCBI Taxonomy" id="637911"/>
    <lineage>
        <taxon>Bacteria</taxon>
        <taxon>Pseudomonadati</taxon>
        <taxon>Pseudomonadota</taxon>
        <taxon>Gammaproteobacteria</taxon>
        <taxon>Pasteurellales</taxon>
        <taxon>Pasteurellaceae</taxon>
        <taxon>Actinobacillus</taxon>
    </lineage>
</organism>
<evidence type="ECO:0000313" key="1">
    <source>
        <dbReference type="EMBL" id="EER48190.1"/>
    </source>
</evidence>
<name>C5RYT8_9PAST</name>
<comment type="caution">
    <text evidence="1">The sequence shown here is derived from an EMBL/GenBank/DDBJ whole genome shotgun (WGS) entry which is preliminary data.</text>
</comment>
<reference evidence="1 2" key="1">
    <citation type="journal article" date="2010" name="Vet. Microbiol.">
        <title>Production of haemolysins by strains of the Actinobacillus minor/porcitonsillarum complex.</title>
        <authorList>
            <person name="Arya G."/>
            <person name="Niven D.F."/>
        </authorList>
    </citation>
    <scope>NUCLEOTIDE SEQUENCE [LARGE SCALE GENOMIC DNA]</scope>
    <source>
        <strain evidence="1 2">NM305</strain>
    </source>
</reference>
<proteinExistence type="predicted"/>
<dbReference type="AlphaFoldDB" id="C5RYT8"/>